<gene>
    <name evidence="1" type="ORF">PLOB_00044946</name>
</gene>
<comment type="caution">
    <text evidence="1">The sequence shown here is derived from an EMBL/GenBank/DDBJ whole genome shotgun (WGS) entry which is preliminary data.</text>
</comment>
<keyword evidence="2" id="KW-1185">Reference proteome</keyword>
<proteinExistence type="predicted"/>
<protein>
    <submittedName>
        <fullName evidence="1">Uncharacterized protein</fullName>
    </submittedName>
</protein>
<dbReference type="EMBL" id="CALNXK010000078">
    <property type="protein sequence ID" value="CAH3146244.1"/>
    <property type="molecule type" value="Genomic_DNA"/>
</dbReference>
<evidence type="ECO:0000313" key="2">
    <source>
        <dbReference type="Proteomes" id="UP001159405"/>
    </source>
</evidence>
<sequence>MAEVIEVEIEQASEQEQRGREDEVVSVLSHLRPPVASDLSRKRKLLTNPGKGNRRSKSIVLVRFVESWTIKQRLVRLRLLKSSVNGDELAGIIIEVLHRKINIQENSLLAAMRDRASVNTKALQTVSVLYPDMIDIGCISHYLNKMAAKGEGTSEETINLENTLKKKRRQRS</sequence>
<organism evidence="1 2">
    <name type="scientific">Porites lobata</name>
    <dbReference type="NCBI Taxonomy" id="104759"/>
    <lineage>
        <taxon>Eukaryota</taxon>
        <taxon>Metazoa</taxon>
        <taxon>Cnidaria</taxon>
        <taxon>Anthozoa</taxon>
        <taxon>Hexacorallia</taxon>
        <taxon>Scleractinia</taxon>
        <taxon>Fungiina</taxon>
        <taxon>Poritidae</taxon>
        <taxon>Porites</taxon>
    </lineage>
</organism>
<name>A0ABN8PNF1_9CNID</name>
<evidence type="ECO:0000313" key="1">
    <source>
        <dbReference type="EMBL" id="CAH3146244.1"/>
    </source>
</evidence>
<reference evidence="1 2" key="1">
    <citation type="submission" date="2022-05" db="EMBL/GenBank/DDBJ databases">
        <authorList>
            <consortium name="Genoscope - CEA"/>
            <person name="William W."/>
        </authorList>
    </citation>
    <scope>NUCLEOTIDE SEQUENCE [LARGE SCALE GENOMIC DNA]</scope>
</reference>
<dbReference type="Proteomes" id="UP001159405">
    <property type="component" value="Unassembled WGS sequence"/>
</dbReference>
<accession>A0ABN8PNF1</accession>